<organism evidence="2 3">
    <name type="scientific">Aerophobetes bacterium</name>
    <dbReference type="NCBI Taxonomy" id="2030807"/>
    <lineage>
        <taxon>Bacteria</taxon>
        <taxon>Candidatus Aerophobota</taxon>
    </lineage>
</organism>
<accession>A0A523YPV3</accession>
<evidence type="ECO:0000313" key="3">
    <source>
        <dbReference type="Proteomes" id="UP000316925"/>
    </source>
</evidence>
<dbReference type="EMBL" id="SOIJ01000099">
    <property type="protein sequence ID" value="TET93507.1"/>
    <property type="molecule type" value="Genomic_DNA"/>
</dbReference>
<evidence type="ECO:0008006" key="4">
    <source>
        <dbReference type="Google" id="ProtNLM"/>
    </source>
</evidence>
<reference evidence="2 3" key="1">
    <citation type="submission" date="2019-03" db="EMBL/GenBank/DDBJ databases">
        <title>Metabolic potential of uncultured bacteria and archaea associated with petroleum seepage in deep-sea sediments.</title>
        <authorList>
            <person name="Dong X."/>
            <person name="Hubert C."/>
        </authorList>
    </citation>
    <scope>NUCLEOTIDE SEQUENCE [LARGE SCALE GENOMIC DNA]</scope>
    <source>
        <strain evidence="2">E29_bin28</strain>
    </source>
</reference>
<evidence type="ECO:0000313" key="2">
    <source>
        <dbReference type="EMBL" id="TET93507.1"/>
    </source>
</evidence>
<feature type="transmembrane region" description="Helical" evidence="1">
    <location>
        <begin position="12"/>
        <end position="28"/>
    </location>
</feature>
<protein>
    <recommendedName>
        <fullName evidence="4">DUF2273 domain-containing protein</fullName>
    </recommendedName>
</protein>
<evidence type="ECO:0000256" key="1">
    <source>
        <dbReference type="SAM" id="Phobius"/>
    </source>
</evidence>
<name>A0A523YPV3_UNCAE</name>
<keyword evidence="1" id="KW-0812">Transmembrane</keyword>
<gene>
    <name evidence="2" type="ORF">E3J33_01720</name>
</gene>
<dbReference type="Proteomes" id="UP000316925">
    <property type="component" value="Unassembled WGS sequence"/>
</dbReference>
<dbReference type="AlphaFoldDB" id="A0A523YPV3"/>
<sequence>MWNSLKRNLGKIMGGFGGLLIALLLIFAWPLVLIIFLVVMGVFLGGIFDVVRRIGNFFDRIFPKERSQKDEDRTG</sequence>
<keyword evidence="1" id="KW-0472">Membrane</keyword>
<comment type="caution">
    <text evidence="2">The sequence shown here is derived from an EMBL/GenBank/DDBJ whole genome shotgun (WGS) entry which is preliminary data.</text>
</comment>
<proteinExistence type="predicted"/>
<keyword evidence="1" id="KW-1133">Transmembrane helix</keyword>